<dbReference type="InterPro" id="IPR049484">
    <property type="entry name" value="Rv0078-like_C"/>
</dbReference>
<organism evidence="7 8">
    <name type="scientific">Mycobacterium colombiense</name>
    <dbReference type="NCBI Taxonomy" id="339268"/>
    <lineage>
        <taxon>Bacteria</taxon>
        <taxon>Bacillati</taxon>
        <taxon>Actinomycetota</taxon>
        <taxon>Actinomycetes</taxon>
        <taxon>Mycobacteriales</taxon>
        <taxon>Mycobacteriaceae</taxon>
        <taxon>Mycobacterium</taxon>
        <taxon>Mycobacterium avium complex (MAC)</taxon>
    </lineage>
</organism>
<feature type="DNA-binding region" description="H-T-H motif" evidence="4">
    <location>
        <begin position="36"/>
        <end position="55"/>
    </location>
</feature>
<dbReference type="PANTHER" id="PTHR30055">
    <property type="entry name" value="HTH-TYPE TRANSCRIPTIONAL REGULATOR RUTR"/>
    <property type="match status" value="1"/>
</dbReference>
<keyword evidence="1" id="KW-0805">Transcription regulation</keyword>
<evidence type="ECO:0000256" key="5">
    <source>
        <dbReference type="SAM" id="MobiDB-lite"/>
    </source>
</evidence>
<dbReference type="GO" id="GO:0000976">
    <property type="term" value="F:transcription cis-regulatory region binding"/>
    <property type="evidence" value="ECO:0007669"/>
    <property type="project" value="TreeGrafter"/>
</dbReference>
<dbReference type="Proteomes" id="UP000091914">
    <property type="component" value="Unassembled WGS sequence"/>
</dbReference>
<dbReference type="PROSITE" id="PS01081">
    <property type="entry name" value="HTH_TETR_1"/>
    <property type="match status" value="1"/>
</dbReference>
<name>A0A1A0VE02_9MYCO</name>
<evidence type="ECO:0000313" key="8">
    <source>
        <dbReference type="Proteomes" id="UP000091914"/>
    </source>
</evidence>
<keyword evidence="3" id="KW-0804">Transcription</keyword>
<dbReference type="AlphaFoldDB" id="A0A1A0VE02"/>
<comment type="caution">
    <text evidence="7">The sequence shown here is derived from an EMBL/GenBank/DDBJ whole genome shotgun (WGS) entry which is preliminary data.</text>
</comment>
<dbReference type="InterPro" id="IPR009057">
    <property type="entry name" value="Homeodomain-like_sf"/>
</dbReference>
<proteinExistence type="predicted"/>
<feature type="region of interest" description="Disordered" evidence="5">
    <location>
        <begin position="201"/>
        <end position="225"/>
    </location>
</feature>
<dbReference type="GO" id="GO:0003700">
    <property type="term" value="F:DNA-binding transcription factor activity"/>
    <property type="evidence" value="ECO:0007669"/>
    <property type="project" value="TreeGrafter"/>
</dbReference>
<keyword evidence="2 4" id="KW-0238">DNA-binding</keyword>
<dbReference type="RefSeq" id="WP_064883289.1">
    <property type="nucleotide sequence ID" value="NZ_LZSX01000077.1"/>
</dbReference>
<dbReference type="OrthoDB" id="9805134at2"/>
<dbReference type="PROSITE" id="PS50977">
    <property type="entry name" value="HTH_TETR_2"/>
    <property type="match status" value="1"/>
</dbReference>
<reference evidence="7 8" key="1">
    <citation type="submission" date="2016-06" db="EMBL/GenBank/DDBJ databases">
        <authorList>
            <person name="Kjaerup R.B."/>
            <person name="Dalgaard T.S."/>
            <person name="Juul-Madsen H.R."/>
        </authorList>
    </citation>
    <scope>NUCLEOTIDE SEQUENCE [LARGE SCALE GENOMIC DNA]</scope>
    <source>
        <strain evidence="7 8">852002-51834_SCH5396731</strain>
    </source>
</reference>
<accession>A0A1A0VE02</accession>
<dbReference type="PANTHER" id="PTHR30055:SF234">
    <property type="entry name" value="HTH-TYPE TRANSCRIPTIONAL REGULATOR BETI"/>
    <property type="match status" value="1"/>
</dbReference>
<evidence type="ECO:0000256" key="1">
    <source>
        <dbReference type="ARBA" id="ARBA00023015"/>
    </source>
</evidence>
<feature type="compositionally biased region" description="Basic and acidic residues" evidence="5">
    <location>
        <begin position="201"/>
        <end position="212"/>
    </location>
</feature>
<dbReference type="InterPro" id="IPR023772">
    <property type="entry name" value="DNA-bd_HTH_TetR-type_CS"/>
</dbReference>
<dbReference type="InterPro" id="IPR001647">
    <property type="entry name" value="HTH_TetR"/>
</dbReference>
<evidence type="ECO:0000256" key="2">
    <source>
        <dbReference type="ARBA" id="ARBA00023125"/>
    </source>
</evidence>
<dbReference type="PRINTS" id="PR00455">
    <property type="entry name" value="HTHTETR"/>
</dbReference>
<protein>
    <submittedName>
        <fullName evidence="7">TetR family transcriptional regulator</fullName>
    </submittedName>
</protein>
<dbReference type="InterPro" id="IPR050109">
    <property type="entry name" value="HTH-type_TetR-like_transc_reg"/>
</dbReference>
<dbReference type="EMBL" id="LZSX01000077">
    <property type="protein sequence ID" value="OBB81487.1"/>
    <property type="molecule type" value="Genomic_DNA"/>
</dbReference>
<dbReference type="SUPFAM" id="SSF46689">
    <property type="entry name" value="Homeodomain-like"/>
    <property type="match status" value="1"/>
</dbReference>
<dbReference type="Pfam" id="PF21351">
    <property type="entry name" value="TetR_C_41"/>
    <property type="match status" value="1"/>
</dbReference>
<sequence length="225" mass="25048">MSSVKNRRELYSEATRTAILDEATALFAERGFAHTSLEEIAAAGLLSRGAIYHHFAGKKALFEAVLDRLQADVRGRITVAAVQFSDPWDAAIAALDVFLDESCSPIYGKLVWQEGPLALGWEHWREFEQGSYALVEGLIIALMDAGYLERKAESTTVRICYEMLHAACVVLAEASEDDKMRVRGECADLLHRLLNGLRPSEQRWSAEPDSPKSRSASARRPARKR</sequence>
<dbReference type="Pfam" id="PF00440">
    <property type="entry name" value="TetR_N"/>
    <property type="match status" value="1"/>
</dbReference>
<evidence type="ECO:0000256" key="4">
    <source>
        <dbReference type="PROSITE-ProRule" id="PRU00335"/>
    </source>
</evidence>
<evidence type="ECO:0000313" key="7">
    <source>
        <dbReference type="EMBL" id="OBB81487.1"/>
    </source>
</evidence>
<feature type="domain" description="HTH tetR-type" evidence="6">
    <location>
        <begin position="13"/>
        <end position="73"/>
    </location>
</feature>
<evidence type="ECO:0000256" key="3">
    <source>
        <dbReference type="ARBA" id="ARBA00023163"/>
    </source>
</evidence>
<dbReference type="Gene3D" id="1.10.357.10">
    <property type="entry name" value="Tetracycline Repressor, domain 2"/>
    <property type="match status" value="1"/>
</dbReference>
<gene>
    <name evidence="7" type="ORF">A5760_16535</name>
</gene>
<evidence type="ECO:0000259" key="6">
    <source>
        <dbReference type="PROSITE" id="PS50977"/>
    </source>
</evidence>